<gene>
    <name evidence="1" type="ORF">GIW81_04430</name>
</gene>
<sequence>MCGKADFEAVVDDAAGALRDLNLQNKPAFQEKLRQLKDKRGWSHDAFLKEAAPFVRDDKIAVYDQESERLLADISTLGQEGAEAPTPDCTLLGGLKTRMQTLVDTQTAKWTYMFQKLDTALAQ</sequence>
<evidence type="ECO:0000313" key="1">
    <source>
        <dbReference type="EMBL" id="MTD93579.1"/>
    </source>
</evidence>
<name>A0A6I3KH34_9HYPH</name>
<proteinExistence type="predicted"/>
<dbReference type="AlphaFoldDB" id="A0A6I3KH34"/>
<organism evidence="1 2">
    <name type="scientific">Hyphomicrobium album</name>
    <dbReference type="NCBI Taxonomy" id="2665159"/>
    <lineage>
        <taxon>Bacteria</taxon>
        <taxon>Pseudomonadati</taxon>
        <taxon>Pseudomonadota</taxon>
        <taxon>Alphaproteobacteria</taxon>
        <taxon>Hyphomicrobiales</taxon>
        <taxon>Hyphomicrobiaceae</taxon>
        <taxon>Hyphomicrobium</taxon>
    </lineage>
</organism>
<accession>A0A6I3KH34</accession>
<dbReference type="Proteomes" id="UP000440694">
    <property type="component" value="Unassembled WGS sequence"/>
</dbReference>
<protein>
    <submittedName>
        <fullName evidence="1">Uncharacterized protein</fullName>
    </submittedName>
</protein>
<comment type="caution">
    <text evidence="1">The sequence shown here is derived from an EMBL/GenBank/DDBJ whole genome shotgun (WGS) entry which is preliminary data.</text>
</comment>
<evidence type="ECO:0000313" key="2">
    <source>
        <dbReference type="Proteomes" id="UP000440694"/>
    </source>
</evidence>
<dbReference type="EMBL" id="WMBQ01000001">
    <property type="protein sequence ID" value="MTD93579.1"/>
    <property type="molecule type" value="Genomic_DNA"/>
</dbReference>
<reference evidence="1 2" key="1">
    <citation type="submission" date="2019-11" db="EMBL/GenBank/DDBJ databases">
        <title>Identification of a novel strain.</title>
        <authorList>
            <person name="Xu Q."/>
            <person name="Wang G."/>
        </authorList>
    </citation>
    <scope>NUCLEOTIDE SEQUENCE [LARGE SCALE GENOMIC DNA]</scope>
    <source>
        <strain evidence="2">xq</strain>
    </source>
</reference>
<keyword evidence="2" id="KW-1185">Reference proteome</keyword>